<dbReference type="OrthoDB" id="6486656at2759"/>
<dbReference type="AlphaFoldDB" id="A0A0C9U5I1"/>
<name>A0A0C9U5I1_SPHS4</name>
<proteinExistence type="predicted"/>
<evidence type="ECO:0000313" key="2">
    <source>
        <dbReference type="Proteomes" id="UP000054279"/>
    </source>
</evidence>
<evidence type="ECO:0000313" key="1">
    <source>
        <dbReference type="EMBL" id="KIJ24352.1"/>
    </source>
</evidence>
<dbReference type="EMBL" id="KN837499">
    <property type="protein sequence ID" value="KIJ24352.1"/>
    <property type="molecule type" value="Genomic_DNA"/>
</dbReference>
<protein>
    <recommendedName>
        <fullName evidence="3">Terpene synthase</fullName>
    </recommendedName>
</protein>
<accession>A0A0C9U5I1</accession>
<gene>
    <name evidence="1" type="ORF">M422DRAFT_62343</name>
</gene>
<dbReference type="SUPFAM" id="SSF48576">
    <property type="entry name" value="Terpenoid synthases"/>
    <property type="match status" value="1"/>
</dbReference>
<dbReference type="Gene3D" id="1.10.600.10">
    <property type="entry name" value="Farnesyl Diphosphate Synthase"/>
    <property type="match status" value="2"/>
</dbReference>
<dbReference type="Pfam" id="PF19086">
    <property type="entry name" value="Terpene_syn_C_2"/>
    <property type="match status" value="1"/>
</dbReference>
<dbReference type="HOGENOM" id="CLU_042538_5_0_1"/>
<keyword evidence="2" id="KW-1185">Reference proteome</keyword>
<sequence>MSNGENIQTMYLPETMANWPWKRAINPHYEAVLAETYTWFEGFKTFTPKFLEAWKKFDIPHLQTSCDLLCLFFILDEYTDFESASVVRQMVDVVIDALNNPQKPRPEGELVLGEIARQFWERGMRTAIPMAQKHMIESFVAYLESVVQQAADRDVNTIRTMDCYLSDRCDNIGARPCFVIMELDFNLVDDVFYHPVIVELSGYCADLIALDNMDRQIQQYLHGVANWPRGNYYWNFESRRYFGSKGREIQKNRMVPLYPKVVSLIQDSSLHWECVVVLIVDEQIGRGMA</sequence>
<organism evidence="1 2">
    <name type="scientific">Sphaerobolus stellatus (strain SS14)</name>
    <dbReference type="NCBI Taxonomy" id="990650"/>
    <lineage>
        <taxon>Eukaryota</taxon>
        <taxon>Fungi</taxon>
        <taxon>Dikarya</taxon>
        <taxon>Basidiomycota</taxon>
        <taxon>Agaricomycotina</taxon>
        <taxon>Agaricomycetes</taxon>
        <taxon>Phallomycetidae</taxon>
        <taxon>Geastrales</taxon>
        <taxon>Sphaerobolaceae</taxon>
        <taxon>Sphaerobolus</taxon>
    </lineage>
</organism>
<dbReference type="InterPro" id="IPR008949">
    <property type="entry name" value="Isoprenoid_synthase_dom_sf"/>
</dbReference>
<reference evidence="1 2" key="1">
    <citation type="submission" date="2014-06" db="EMBL/GenBank/DDBJ databases">
        <title>Evolutionary Origins and Diversification of the Mycorrhizal Mutualists.</title>
        <authorList>
            <consortium name="DOE Joint Genome Institute"/>
            <consortium name="Mycorrhizal Genomics Consortium"/>
            <person name="Kohler A."/>
            <person name="Kuo A."/>
            <person name="Nagy L.G."/>
            <person name="Floudas D."/>
            <person name="Copeland A."/>
            <person name="Barry K.W."/>
            <person name="Cichocki N."/>
            <person name="Veneault-Fourrey C."/>
            <person name="LaButti K."/>
            <person name="Lindquist E.A."/>
            <person name="Lipzen A."/>
            <person name="Lundell T."/>
            <person name="Morin E."/>
            <person name="Murat C."/>
            <person name="Riley R."/>
            <person name="Ohm R."/>
            <person name="Sun H."/>
            <person name="Tunlid A."/>
            <person name="Henrissat B."/>
            <person name="Grigoriev I.V."/>
            <person name="Hibbett D.S."/>
            <person name="Martin F."/>
        </authorList>
    </citation>
    <scope>NUCLEOTIDE SEQUENCE [LARGE SCALE GENOMIC DNA]</scope>
    <source>
        <strain evidence="1 2">SS14</strain>
    </source>
</reference>
<dbReference type="Proteomes" id="UP000054279">
    <property type="component" value="Unassembled WGS sequence"/>
</dbReference>
<evidence type="ECO:0008006" key="3">
    <source>
        <dbReference type="Google" id="ProtNLM"/>
    </source>
</evidence>